<gene>
    <name evidence="2" type="ORF">HNQ50_001740</name>
</gene>
<dbReference type="AlphaFoldDB" id="A0A840RDG5"/>
<feature type="signal peptide" evidence="1">
    <location>
        <begin position="1"/>
        <end position="23"/>
    </location>
</feature>
<reference evidence="2 3" key="1">
    <citation type="submission" date="2020-08" db="EMBL/GenBank/DDBJ databases">
        <title>Genomic Encyclopedia of Type Strains, Phase IV (KMG-IV): sequencing the most valuable type-strain genomes for metagenomic binning, comparative biology and taxonomic classification.</title>
        <authorList>
            <person name="Goeker M."/>
        </authorList>
    </citation>
    <scope>NUCLEOTIDE SEQUENCE [LARGE SCALE GENOMIC DNA]</scope>
    <source>
        <strain evidence="2 3">DSM 18233</strain>
    </source>
</reference>
<name>A0A840RDG5_9NEIS</name>
<keyword evidence="3" id="KW-1185">Reference proteome</keyword>
<sequence length="129" mass="13646">MAKRLTGWLVLTLLLCAAGSAPAAEVTGVRATNISVMRAQAISACKRQNLPQNVADQLTRLQVSFDKNAFCGCVGQRLMKDARINGLIAGKEPMLADDALERVLKGKAAAAGFSCLGEEIDSMVDQPAQ</sequence>
<protein>
    <recommendedName>
        <fullName evidence="4">Secreted protein</fullName>
    </recommendedName>
</protein>
<comment type="caution">
    <text evidence="2">The sequence shown here is derived from an EMBL/GenBank/DDBJ whole genome shotgun (WGS) entry which is preliminary data.</text>
</comment>
<dbReference type="RefSeq" id="WP_184099555.1">
    <property type="nucleotide sequence ID" value="NZ_JACHHN010000003.1"/>
</dbReference>
<feature type="chain" id="PRO_5032598620" description="Secreted protein" evidence="1">
    <location>
        <begin position="24"/>
        <end position="129"/>
    </location>
</feature>
<organism evidence="2 3">
    <name type="scientific">Silvimonas terrae</name>
    <dbReference type="NCBI Taxonomy" id="300266"/>
    <lineage>
        <taxon>Bacteria</taxon>
        <taxon>Pseudomonadati</taxon>
        <taxon>Pseudomonadota</taxon>
        <taxon>Betaproteobacteria</taxon>
        <taxon>Neisseriales</taxon>
        <taxon>Chitinibacteraceae</taxon>
        <taxon>Silvimonas</taxon>
    </lineage>
</organism>
<evidence type="ECO:0000313" key="3">
    <source>
        <dbReference type="Proteomes" id="UP000543030"/>
    </source>
</evidence>
<accession>A0A840RDG5</accession>
<evidence type="ECO:0000313" key="2">
    <source>
        <dbReference type="EMBL" id="MBB5191017.1"/>
    </source>
</evidence>
<evidence type="ECO:0008006" key="4">
    <source>
        <dbReference type="Google" id="ProtNLM"/>
    </source>
</evidence>
<evidence type="ECO:0000256" key="1">
    <source>
        <dbReference type="SAM" id="SignalP"/>
    </source>
</evidence>
<keyword evidence="1" id="KW-0732">Signal</keyword>
<proteinExistence type="predicted"/>
<dbReference type="EMBL" id="JACHHN010000003">
    <property type="protein sequence ID" value="MBB5191017.1"/>
    <property type="molecule type" value="Genomic_DNA"/>
</dbReference>
<dbReference type="Proteomes" id="UP000543030">
    <property type="component" value="Unassembled WGS sequence"/>
</dbReference>